<sequence length="504" mass="52187">MVGTEAATTPAIRVAVGSAEHDRANDVLAAAREAASDVHVVETGPTGAAALAPVVLATADGRTAVHADVSPDRARELVETLDDGELPTDEAHAIVESDEGMSTPETGPLAAGQRRVLARCGWAAPAALDESLAERARDDPDDLREGVAGTGLLGRGRGDGHTDESIAEGWETARESDGEAVVVVNGNESDPAVDGDRLLLESRPAEVLDGALAVAAAVEATDVVVYLNEDDELAAQRVREAVESVDAGGTGIDVVAGPDRYIAGEMTMALEAMEGADRLEARLRPPGPSEVGLYGRPTVVHTPRTLAQIRAFAAAPDEFETSAADPGTRLLTVTGDGVAGPTTVELATDTALAEAVADGEEYKMACVGGRFGGITRSLDVPASARALAGARLGTEGGIELFDGATCALEFAGARAKFAREANCGRCVPCREGSKQLVELLRDVYDGQFQPSELRELSRVVAESSTCEFGQAAPRPVTTAIDTFEREIAAHAEGRCPSGVCMETN</sequence>
<dbReference type="GeneID" id="71760602"/>
<dbReference type="Proteomes" id="UP001500962">
    <property type="component" value="Unassembled WGS sequence"/>
</dbReference>
<dbReference type="InterPro" id="IPR019575">
    <property type="entry name" value="Nuop51_4Fe4S-bd"/>
</dbReference>
<dbReference type="Pfam" id="PF01512">
    <property type="entry name" value="Complex1_51K"/>
    <property type="match status" value="1"/>
</dbReference>
<reference evidence="8" key="1">
    <citation type="journal article" date="2014" name="Int. J. Syst. Evol. Microbiol.">
        <title>Complete genome sequence of Corynebacterium casei LMG S-19264T (=DSM 44701T), isolated from a smear-ripened cheese.</title>
        <authorList>
            <consortium name="US DOE Joint Genome Institute (JGI-PGF)"/>
            <person name="Walter F."/>
            <person name="Albersmeier A."/>
            <person name="Kalinowski J."/>
            <person name="Ruckert C."/>
        </authorList>
    </citation>
    <scope>NUCLEOTIDE SEQUENCE</scope>
    <source>
        <strain evidence="8">JCM 12289</strain>
    </source>
</reference>
<dbReference type="PANTHER" id="PTHR43578">
    <property type="entry name" value="NADH-QUINONE OXIDOREDUCTASE SUBUNIT F"/>
    <property type="match status" value="1"/>
</dbReference>
<evidence type="ECO:0000259" key="7">
    <source>
        <dbReference type="SMART" id="SM00928"/>
    </source>
</evidence>
<keyword evidence="4" id="KW-0408">Iron</keyword>
<dbReference type="EMBL" id="CP095005">
    <property type="protein sequence ID" value="UOO95513.1"/>
    <property type="molecule type" value="Genomic_DNA"/>
</dbReference>
<dbReference type="Gene3D" id="3.40.50.11540">
    <property type="entry name" value="NADH-ubiquinone oxidoreductase 51kDa subunit"/>
    <property type="match status" value="1"/>
</dbReference>
<evidence type="ECO:0000256" key="2">
    <source>
        <dbReference type="ARBA" id="ARBA00022485"/>
    </source>
</evidence>
<organism evidence="8 11">
    <name type="scientific">Halococcus dombrowskii</name>
    <dbReference type="NCBI Taxonomy" id="179637"/>
    <lineage>
        <taxon>Archaea</taxon>
        <taxon>Methanobacteriati</taxon>
        <taxon>Methanobacteriota</taxon>
        <taxon>Stenosarchaea group</taxon>
        <taxon>Halobacteria</taxon>
        <taxon>Halobacteriales</taxon>
        <taxon>Halococcaceae</taxon>
        <taxon>Halococcus</taxon>
    </lineage>
</organism>
<dbReference type="Gene3D" id="1.20.1440.230">
    <property type="entry name" value="NADH-ubiquinone oxidoreductase 51kDa subunit, iron-sulphur binding domain"/>
    <property type="match status" value="1"/>
</dbReference>
<proteinExistence type="inferred from homology"/>
<dbReference type="InterPro" id="IPR011538">
    <property type="entry name" value="Nuo51_FMN-bd"/>
</dbReference>
<dbReference type="Proteomes" id="UP000830542">
    <property type="component" value="Chromosome"/>
</dbReference>
<gene>
    <name evidence="8" type="ORF">GCM10008985_32290</name>
    <name evidence="9" type="ORF">MUK72_02100</name>
</gene>
<evidence type="ECO:0000256" key="1">
    <source>
        <dbReference type="ARBA" id="ARBA00007523"/>
    </source>
</evidence>
<evidence type="ECO:0000313" key="8">
    <source>
        <dbReference type="EMBL" id="GAA0473132.1"/>
    </source>
</evidence>
<dbReference type="SUPFAM" id="SSF140490">
    <property type="entry name" value="Nqo1C-terminal domain-like"/>
    <property type="match status" value="1"/>
</dbReference>
<evidence type="ECO:0000256" key="3">
    <source>
        <dbReference type="ARBA" id="ARBA00022723"/>
    </source>
</evidence>
<dbReference type="Pfam" id="PF10589">
    <property type="entry name" value="NADH_4Fe-4S"/>
    <property type="match status" value="1"/>
</dbReference>
<feature type="domain" description="NADH-ubiquinone oxidoreductase 51kDa subunit iron-sulphur binding" evidence="7">
    <location>
        <begin position="408"/>
        <end position="453"/>
    </location>
</feature>
<reference evidence="8" key="3">
    <citation type="submission" date="2023-12" db="EMBL/GenBank/DDBJ databases">
        <authorList>
            <person name="Sun Q."/>
            <person name="Inoue M."/>
        </authorList>
    </citation>
    <scope>NUCLEOTIDE SEQUENCE</scope>
    <source>
        <strain evidence="8">JCM 12289</strain>
    </source>
</reference>
<accession>A0AAV3SK52</accession>
<keyword evidence="5" id="KW-0411">Iron-sulfur</keyword>
<keyword evidence="10" id="KW-1185">Reference proteome</keyword>
<protein>
    <submittedName>
        <fullName evidence="9">NADH dehydrogenase FAD-containing subunit</fullName>
    </submittedName>
    <submittedName>
        <fullName evidence="8">NADH-ubiquinone oxidoreductase-F iron-sulfur binding region domain-containing protein</fullName>
    </submittedName>
</protein>
<dbReference type="PANTHER" id="PTHR43578:SF3">
    <property type="entry name" value="NADH-QUINONE OXIDOREDUCTASE SUBUNIT F"/>
    <property type="match status" value="1"/>
</dbReference>
<evidence type="ECO:0000313" key="10">
    <source>
        <dbReference type="Proteomes" id="UP000830542"/>
    </source>
</evidence>
<dbReference type="EMBL" id="BAAADN010000062">
    <property type="protein sequence ID" value="GAA0473132.1"/>
    <property type="molecule type" value="Genomic_DNA"/>
</dbReference>
<dbReference type="RefSeq" id="WP_244703363.1">
    <property type="nucleotide sequence ID" value="NZ_BAAADN010000062.1"/>
</dbReference>
<keyword evidence="3" id="KW-0479">Metal-binding</keyword>
<dbReference type="InterPro" id="IPR037207">
    <property type="entry name" value="Nuop51_4Fe4S-bd_sf"/>
</dbReference>
<dbReference type="KEGG" id="hdo:MUK72_02100"/>
<name>A0AAV3SK52_HALDO</name>
<comment type="similarity">
    <text evidence="1">Belongs to the complex I 51 kDa subunit family.</text>
</comment>
<evidence type="ECO:0000256" key="6">
    <source>
        <dbReference type="SAM" id="MobiDB-lite"/>
    </source>
</evidence>
<feature type="region of interest" description="Disordered" evidence="6">
    <location>
        <begin position="133"/>
        <end position="162"/>
    </location>
</feature>
<keyword evidence="2" id="KW-0004">4Fe-4S</keyword>
<dbReference type="InterPro" id="IPR037225">
    <property type="entry name" value="Nuo51_FMN-bd_sf"/>
</dbReference>
<evidence type="ECO:0000313" key="9">
    <source>
        <dbReference type="EMBL" id="UOO95513.1"/>
    </source>
</evidence>
<evidence type="ECO:0000256" key="4">
    <source>
        <dbReference type="ARBA" id="ARBA00023004"/>
    </source>
</evidence>
<dbReference type="AlphaFoldDB" id="A0AAV3SK52"/>
<evidence type="ECO:0000256" key="5">
    <source>
        <dbReference type="ARBA" id="ARBA00023014"/>
    </source>
</evidence>
<dbReference type="GO" id="GO:0046872">
    <property type="term" value="F:metal ion binding"/>
    <property type="evidence" value="ECO:0007669"/>
    <property type="project" value="UniProtKB-KW"/>
</dbReference>
<dbReference type="SUPFAM" id="SSF142019">
    <property type="entry name" value="Nqo1 FMN-binding domain-like"/>
    <property type="match status" value="1"/>
</dbReference>
<reference evidence="9" key="2">
    <citation type="submission" date="2022-04" db="EMBL/GenBank/DDBJ databases">
        <title>Sequencing and genomic assembly of Halococcus dombrowskii.</title>
        <authorList>
            <person name="Lim S.W."/>
            <person name="MacLea K.S."/>
        </authorList>
    </citation>
    <scope>NUCLEOTIDE SEQUENCE</scope>
    <source>
        <strain evidence="9">H4</strain>
    </source>
</reference>
<evidence type="ECO:0000313" key="11">
    <source>
        <dbReference type="Proteomes" id="UP001500962"/>
    </source>
</evidence>
<dbReference type="SMART" id="SM00928">
    <property type="entry name" value="NADH_4Fe-4S"/>
    <property type="match status" value="1"/>
</dbReference>
<dbReference type="GO" id="GO:0051539">
    <property type="term" value="F:4 iron, 4 sulfur cluster binding"/>
    <property type="evidence" value="ECO:0007669"/>
    <property type="project" value="UniProtKB-KW"/>
</dbReference>